<dbReference type="Gene3D" id="3.30.450.20">
    <property type="entry name" value="PAS domain"/>
    <property type="match status" value="1"/>
</dbReference>
<evidence type="ECO:0000256" key="1">
    <source>
        <dbReference type="ARBA" id="ARBA00000085"/>
    </source>
</evidence>
<gene>
    <name evidence="21" type="ORF">QFW80_00155</name>
</gene>
<keyword evidence="9" id="KW-0597">Phosphoprotein</keyword>
<dbReference type="RefSeq" id="WP_280598832.1">
    <property type="nucleotide sequence ID" value="NZ_JARXRN010000006.1"/>
</dbReference>
<keyword evidence="22" id="KW-1185">Reference proteome</keyword>
<dbReference type="InterPro" id="IPR004358">
    <property type="entry name" value="Sig_transdc_His_kin-like_C"/>
</dbReference>
<feature type="domain" description="HAMP" evidence="20">
    <location>
        <begin position="317"/>
        <end position="370"/>
    </location>
</feature>
<comment type="subcellular location">
    <subcellularLocation>
        <location evidence="4">Cytoplasm</location>
    </subcellularLocation>
    <subcellularLocation>
        <location evidence="3">Membrane</location>
    </subcellularLocation>
</comment>
<evidence type="ECO:0000313" key="22">
    <source>
        <dbReference type="Proteomes" id="UP001156831"/>
    </source>
</evidence>
<reference evidence="21 22" key="1">
    <citation type="submission" date="2023-04" db="EMBL/GenBank/DDBJ databases">
        <title>Luteimonas sp. M1R5S18.</title>
        <authorList>
            <person name="Sun J.-Q."/>
        </authorList>
    </citation>
    <scope>NUCLEOTIDE SEQUENCE [LARGE SCALE GENOMIC DNA]</scope>
    <source>
        <strain evidence="21 22">M1R5S18</strain>
    </source>
</reference>
<dbReference type="GO" id="GO:0016301">
    <property type="term" value="F:kinase activity"/>
    <property type="evidence" value="ECO:0007669"/>
    <property type="project" value="UniProtKB-KW"/>
</dbReference>
<dbReference type="PROSITE" id="PS50885">
    <property type="entry name" value="HAMP"/>
    <property type="match status" value="1"/>
</dbReference>
<dbReference type="Proteomes" id="UP001156831">
    <property type="component" value="Unassembled WGS sequence"/>
</dbReference>
<dbReference type="PANTHER" id="PTHR24421">
    <property type="entry name" value="NITRATE/NITRITE SENSOR PROTEIN NARX-RELATED"/>
    <property type="match status" value="1"/>
</dbReference>
<evidence type="ECO:0000256" key="3">
    <source>
        <dbReference type="ARBA" id="ARBA00004370"/>
    </source>
</evidence>
<comment type="caution">
    <text evidence="21">The sequence shown here is derived from an EMBL/GenBank/DDBJ whole genome shotgun (WGS) entry which is preliminary data.</text>
</comment>
<proteinExistence type="predicted"/>
<keyword evidence="15" id="KW-0411">Iron-sulfur</keyword>
<dbReference type="CDD" id="cd16917">
    <property type="entry name" value="HATPase_UhpB-NarQ-NarX-like"/>
    <property type="match status" value="1"/>
</dbReference>
<evidence type="ECO:0000256" key="14">
    <source>
        <dbReference type="ARBA" id="ARBA00023012"/>
    </source>
</evidence>
<keyword evidence="18" id="KW-0472">Membrane</keyword>
<dbReference type="InterPro" id="IPR005467">
    <property type="entry name" value="His_kinase_dom"/>
</dbReference>
<evidence type="ECO:0000256" key="8">
    <source>
        <dbReference type="ARBA" id="ARBA00022490"/>
    </source>
</evidence>
<keyword evidence="18" id="KW-0812">Transmembrane</keyword>
<dbReference type="Pfam" id="PF07730">
    <property type="entry name" value="HisKA_3"/>
    <property type="match status" value="1"/>
</dbReference>
<dbReference type="EMBL" id="JARXRN010000006">
    <property type="protein sequence ID" value="MDH5828936.1"/>
    <property type="molecule type" value="Genomic_DNA"/>
</dbReference>
<keyword evidence="14" id="KW-0902">Two-component regulatory system</keyword>
<name>A0ABT6JFY4_9GAMM</name>
<evidence type="ECO:0000256" key="15">
    <source>
        <dbReference type="ARBA" id="ARBA00023014"/>
    </source>
</evidence>
<keyword evidence="11" id="KW-0479">Metal-binding</keyword>
<evidence type="ECO:0000256" key="17">
    <source>
        <dbReference type="ARBA" id="ARBA00030800"/>
    </source>
</evidence>
<evidence type="ECO:0000256" key="16">
    <source>
        <dbReference type="ARBA" id="ARBA00024827"/>
    </source>
</evidence>
<evidence type="ECO:0000256" key="6">
    <source>
        <dbReference type="ARBA" id="ARBA00017322"/>
    </source>
</evidence>
<dbReference type="EC" id="2.7.13.3" evidence="5"/>
<dbReference type="PROSITE" id="PS50109">
    <property type="entry name" value="HIS_KIN"/>
    <property type="match status" value="1"/>
</dbReference>
<comment type="cofactor">
    <cofactor evidence="2">
        <name>[4Fe-4S] cluster</name>
        <dbReference type="ChEBI" id="CHEBI:49883"/>
    </cofactor>
</comment>
<evidence type="ECO:0000256" key="9">
    <source>
        <dbReference type="ARBA" id="ARBA00022553"/>
    </source>
</evidence>
<evidence type="ECO:0000256" key="4">
    <source>
        <dbReference type="ARBA" id="ARBA00004496"/>
    </source>
</evidence>
<dbReference type="Gene3D" id="1.20.5.1930">
    <property type="match status" value="1"/>
</dbReference>
<evidence type="ECO:0000256" key="7">
    <source>
        <dbReference type="ARBA" id="ARBA00022485"/>
    </source>
</evidence>
<evidence type="ECO:0000256" key="2">
    <source>
        <dbReference type="ARBA" id="ARBA00001966"/>
    </source>
</evidence>
<dbReference type="SUPFAM" id="SSF55874">
    <property type="entry name" value="ATPase domain of HSP90 chaperone/DNA topoisomerase II/histidine kinase"/>
    <property type="match status" value="1"/>
</dbReference>
<dbReference type="InterPro" id="IPR036890">
    <property type="entry name" value="HATPase_C_sf"/>
</dbReference>
<dbReference type="Gene3D" id="3.30.565.10">
    <property type="entry name" value="Histidine kinase-like ATPase, C-terminal domain"/>
    <property type="match status" value="1"/>
</dbReference>
<dbReference type="InterPro" id="IPR011712">
    <property type="entry name" value="Sig_transdc_His_kin_sub3_dim/P"/>
</dbReference>
<keyword evidence="7" id="KW-0004">4Fe-4S</keyword>
<feature type="domain" description="Histidine kinase" evidence="19">
    <location>
        <begin position="407"/>
        <end position="601"/>
    </location>
</feature>
<sequence>MPDPATAPTPRPARALLGEFTRLLLLAVVLPVLVLSGVLLWQASVSVREQSATRLAATAHAGARELEGFLQVHQAALQVLADRRAGEASLDDVARWQADLARISRHYPAFATMLVTDADGRILASEPGLPEGGPQSVADREYFQVPRESGRGHVSNAFRGRGHGRDVLVAVSVPLQADGRFAGVLEGSIRVDSLGMRRGGLDEHGFEVLLLDRALTVIQSGAGMPQRPLYALGDATGDRELARLARGERGMRSLRGALRDGDDAFAYAAPLDNGWHLVLLQPHAVVDAELRRNALALLAVLALVLAGVLAVAVAKLRRLGHSVHGLLERMQQFALDSDPSPIAPDNLPSELVPLVDAMNALAARARASYETVNLSLQEQRHLREELQSVAQRLLTVQEDERRALSRELHDDIGQSITAIKLAATSLTDDSLATDAAVRREILDEVIAIADQTVHKLRNLSLLLRPPQLDSLGLEAALRGQVAALARNSRLQVELDVAPIAQRLPAAVELACFRIAQEAMTNVARHAGATHARVRVAIEHVDGQRSLVLRVVDDGHGIDPERPGGLGLLTMRERATQLGGSLAINSREGGGTQVRAVLPIPGDGA</sequence>
<dbReference type="CDD" id="cd12914">
    <property type="entry name" value="PDC1_DGC_like"/>
    <property type="match status" value="1"/>
</dbReference>
<feature type="transmembrane region" description="Helical" evidence="18">
    <location>
        <begin position="20"/>
        <end position="41"/>
    </location>
</feature>
<evidence type="ECO:0000256" key="18">
    <source>
        <dbReference type="SAM" id="Phobius"/>
    </source>
</evidence>
<evidence type="ECO:0000256" key="5">
    <source>
        <dbReference type="ARBA" id="ARBA00012438"/>
    </source>
</evidence>
<comment type="function">
    <text evidence="16">Member of the two-component regulatory system NreB/NreC involved in the control of dissimilatory nitrate/nitrite reduction in response to oxygen. NreB functions as a direct oxygen sensor histidine kinase which is autophosphorylated, in the absence of oxygen, probably at the conserved histidine residue, and transfers its phosphate group probably to a conserved aspartate residue of NreC. NreB/NreC activates the expression of the nitrate (narGHJI) and nitrite (nir) reductase operons, as well as the putative nitrate transporter gene narT.</text>
</comment>
<dbReference type="Pfam" id="PF02518">
    <property type="entry name" value="HATPase_c"/>
    <property type="match status" value="1"/>
</dbReference>
<evidence type="ECO:0000259" key="20">
    <source>
        <dbReference type="PROSITE" id="PS50885"/>
    </source>
</evidence>
<keyword evidence="13" id="KW-0408">Iron</keyword>
<evidence type="ECO:0000256" key="13">
    <source>
        <dbReference type="ARBA" id="ARBA00023004"/>
    </source>
</evidence>
<keyword evidence="10" id="KW-0808">Transferase</keyword>
<evidence type="ECO:0000313" key="21">
    <source>
        <dbReference type="EMBL" id="MDH5828936.1"/>
    </source>
</evidence>
<keyword evidence="18" id="KW-1133">Transmembrane helix</keyword>
<dbReference type="InterPro" id="IPR003594">
    <property type="entry name" value="HATPase_dom"/>
</dbReference>
<evidence type="ECO:0000259" key="19">
    <source>
        <dbReference type="PROSITE" id="PS50109"/>
    </source>
</evidence>
<keyword evidence="8" id="KW-0963">Cytoplasm</keyword>
<evidence type="ECO:0000256" key="12">
    <source>
        <dbReference type="ARBA" id="ARBA00022777"/>
    </source>
</evidence>
<dbReference type="SMART" id="SM00387">
    <property type="entry name" value="HATPase_c"/>
    <property type="match status" value="1"/>
</dbReference>
<dbReference type="InterPro" id="IPR050482">
    <property type="entry name" value="Sensor_HK_TwoCompSys"/>
</dbReference>
<keyword evidence="12 21" id="KW-0418">Kinase</keyword>
<accession>A0ABT6JFY4</accession>
<dbReference type="InterPro" id="IPR003660">
    <property type="entry name" value="HAMP_dom"/>
</dbReference>
<organism evidence="21 22">
    <name type="scientific">Luteimonas rhizosphaericola</name>
    <dbReference type="NCBI Taxonomy" id="3042024"/>
    <lineage>
        <taxon>Bacteria</taxon>
        <taxon>Pseudomonadati</taxon>
        <taxon>Pseudomonadota</taxon>
        <taxon>Gammaproteobacteria</taxon>
        <taxon>Lysobacterales</taxon>
        <taxon>Lysobacteraceae</taxon>
        <taxon>Luteimonas</taxon>
    </lineage>
</organism>
<evidence type="ECO:0000256" key="11">
    <source>
        <dbReference type="ARBA" id="ARBA00022723"/>
    </source>
</evidence>
<feature type="transmembrane region" description="Helical" evidence="18">
    <location>
        <begin position="294"/>
        <end position="314"/>
    </location>
</feature>
<dbReference type="PRINTS" id="PR00344">
    <property type="entry name" value="BCTRLSENSOR"/>
</dbReference>
<comment type="catalytic activity">
    <reaction evidence="1">
        <text>ATP + protein L-histidine = ADP + protein N-phospho-L-histidine.</text>
        <dbReference type="EC" id="2.7.13.3"/>
    </reaction>
</comment>
<evidence type="ECO:0000256" key="10">
    <source>
        <dbReference type="ARBA" id="ARBA00022679"/>
    </source>
</evidence>
<protein>
    <recommendedName>
        <fullName evidence="6">Oxygen sensor histidine kinase NreB</fullName>
        <ecNumber evidence="5">2.7.13.3</ecNumber>
    </recommendedName>
    <alternativeName>
        <fullName evidence="17">Nitrogen regulation protein B</fullName>
    </alternativeName>
</protein>